<dbReference type="Pfam" id="PF24626">
    <property type="entry name" value="SH3_Tf2-1"/>
    <property type="match status" value="1"/>
</dbReference>
<organism evidence="3 4">
    <name type="scientific">Pyrenophora teres f. teres</name>
    <dbReference type="NCBI Taxonomy" id="97479"/>
    <lineage>
        <taxon>Eukaryota</taxon>
        <taxon>Fungi</taxon>
        <taxon>Dikarya</taxon>
        <taxon>Ascomycota</taxon>
        <taxon>Pezizomycotina</taxon>
        <taxon>Dothideomycetes</taxon>
        <taxon>Pleosporomycetidae</taxon>
        <taxon>Pleosporales</taxon>
        <taxon>Pleosporineae</taxon>
        <taxon>Pleosporaceae</taxon>
        <taxon>Pyrenophora</taxon>
    </lineage>
</organism>
<proteinExistence type="predicted"/>
<evidence type="ECO:0000256" key="1">
    <source>
        <dbReference type="ARBA" id="ARBA00011353"/>
    </source>
</evidence>
<dbReference type="Gene3D" id="2.30.30.850">
    <property type="match status" value="1"/>
</dbReference>
<dbReference type="Proteomes" id="UP000472372">
    <property type="component" value="Chromosome 5"/>
</dbReference>
<evidence type="ECO:0000259" key="2">
    <source>
        <dbReference type="Pfam" id="PF24626"/>
    </source>
</evidence>
<sequence>MTPSFADLGYHPRSGIHPQENIETDLPRPTRDQIVRADEMMNSNADLVAHLKEQLRWAQQEQSAQANTSRHAVPLYQVGDKVWVSTVNWSTPSGTKKLNHRWAGPYTVTRTIHDGRAYELELPDAMVLAGVFPVFHPRLLRPANDEGLPDQAPPTPVEVQITDEKGDSHTEWLVDEFVDVRLGTKGRAKDRWQYKIKWTDYPKAEWYNAEDYLDHYDAFLFHWRHPEKPRPPGLAMPADWQPLPEDRDQSPDDFPSGDDSA</sequence>
<protein>
    <recommendedName>
        <fullName evidence="2">Tf2-1-like SH3-like domain-containing protein</fullName>
    </recommendedName>
</protein>
<evidence type="ECO:0000313" key="4">
    <source>
        <dbReference type="Proteomes" id="UP000472372"/>
    </source>
</evidence>
<accession>A0A6S6W6C6</accession>
<feature type="domain" description="Tf2-1-like SH3-like" evidence="2">
    <location>
        <begin position="79"/>
        <end position="142"/>
    </location>
</feature>
<dbReference type="AlphaFoldDB" id="A0A6S6W6C6"/>
<reference evidence="3" key="1">
    <citation type="submission" date="2021-02" db="EMBL/GenBank/DDBJ databases">
        <authorList>
            <person name="Syme A R."/>
            <person name="Syme A R."/>
            <person name="Moolhuijzen P."/>
        </authorList>
    </citation>
    <scope>NUCLEOTIDE SEQUENCE</scope>
    <source>
        <strain evidence="3">W1-1</strain>
    </source>
</reference>
<name>A0A6S6W6C6_9PLEO</name>
<dbReference type="InterPro" id="IPR056924">
    <property type="entry name" value="SH3_Tf2-1"/>
</dbReference>
<gene>
    <name evidence="3" type="ORF">PTTW11_05479</name>
</gene>
<dbReference type="EMBL" id="HG992981">
    <property type="protein sequence ID" value="CAE7173643.1"/>
    <property type="molecule type" value="Genomic_DNA"/>
</dbReference>
<dbReference type="InterPro" id="IPR016197">
    <property type="entry name" value="Chromo-like_dom_sf"/>
</dbReference>
<dbReference type="CDD" id="cd00024">
    <property type="entry name" value="CD_CSD"/>
    <property type="match status" value="1"/>
</dbReference>
<comment type="subunit">
    <text evidence="1">Component of the NuA4 histone acetyltransferase complex.</text>
</comment>
<dbReference type="SUPFAM" id="SSF54160">
    <property type="entry name" value="Chromo domain-like"/>
    <property type="match status" value="1"/>
</dbReference>
<evidence type="ECO:0000313" key="3">
    <source>
        <dbReference type="EMBL" id="CAE7173643.1"/>
    </source>
</evidence>